<feature type="region of interest" description="Disordered" evidence="1">
    <location>
        <begin position="385"/>
        <end position="457"/>
    </location>
</feature>
<dbReference type="Proteomes" id="UP000769528">
    <property type="component" value="Unassembled WGS sequence"/>
</dbReference>
<feature type="compositionally biased region" description="Polar residues" evidence="1">
    <location>
        <begin position="9"/>
        <end position="23"/>
    </location>
</feature>
<feature type="compositionally biased region" description="Basic and acidic residues" evidence="1">
    <location>
        <begin position="106"/>
        <end position="117"/>
    </location>
</feature>
<dbReference type="AlphaFoldDB" id="A0A9P8PLA5"/>
<name>A0A9P8PLA5_9ASCO</name>
<feature type="region of interest" description="Disordered" evidence="1">
    <location>
        <begin position="1"/>
        <end position="58"/>
    </location>
</feature>
<feature type="compositionally biased region" description="Polar residues" evidence="1">
    <location>
        <begin position="435"/>
        <end position="445"/>
    </location>
</feature>
<evidence type="ECO:0000256" key="1">
    <source>
        <dbReference type="SAM" id="MobiDB-lite"/>
    </source>
</evidence>
<proteinExistence type="predicted"/>
<organism evidence="2 3">
    <name type="scientific">Wickerhamomyces mucosus</name>
    <dbReference type="NCBI Taxonomy" id="1378264"/>
    <lineage>
        <taxon>Eukaryota</taxon>
        <taxon>Fungi</taxon>
        <taxon>Dikarya</taxon>
        <taxon>Ascomycota</taxon>
        <taxon>Saccharomycotina</taxon>
        <taxon>Saccharomycetes</taxon>
        <taxon>Phaffomycetales</taxon>
        <taxon>Wickerhamomycetaceae</taxon>
        <taxon>Wickerhamomyces</taxon>
    </lineage>
</organism>
<protein>
    <submittedName>
        <fullName evidence="2">Uncharacterized protein</fullName>
    </submittedName>
</protein>
<feature type="region of interest" description="Disordered" evidence="1">
    <location>
        <begin position="103"/>
        <end position="128"/>
    </location>
</feature>
<keyword evidence="3" id="KW-1185">Reference proteome</keyword>
<evidence type="ECO:0000313" key="3">
    <source>
        <dbReference type="Proteomes" id="UP000769528"/>
    </source>
</evidence>
<reference evidence="2" key="1">
    <citation type="journal article" date="2021" name="Open Biol.">
        <title>Shared evolutionary footprints suggest mitochondrial oxidative damage underlies multiple complex I losses in fungi.</title>
        <authorList>
            <person name="Schikora-Tamarit M.A."/>
            <person name="Marcet-Houben M."/>
            <person name="Nosek J."/>
            <person name="Gabaldon T."/>
        </authorList>
    </citation>
    <scope>NUCLEOTIDE SEQUENCE</scope>
    <source>
        <strain evidence="2">CBS6341</strain>
    </source>
</reference>
<reference evidence="2" key="2">
    <citation type="submission" date="2021-01" db="EMBL/GenBank/DDBJ databases">
        <authorList>
            <person name="Schikora-Tamarit M.A."/>
        </authorList>
    </citation>
    <scope>NUCLEOTIDE SEQUENCE</scope>
    <source>
        <strain evidence="2">CBS6341</strain>
    </source>
</reference>
<evidence type="ECO:0000313" key="2">
    <source>
        <dbReference type="EMBL" id="KAH3673660.1"/>
    </source>
</evidence>
<dbReference type="EMBL" id="JAEUBF010000949">
    <property type="protein sequence ID" value="KAH3673660.1"/>
    <property type="molecule type" value="Genomic_DNA"/>
</dbReference>
<accession>A0A9P8PLA5</accession>
<sequence length="503" mass="57971">MTHPKNTENQKNNSTNRDSNIISNHIDPVSQRSSLARCRGVQPPAHPELESGDSKSCSTKFQGPKFHSDLFNRFLIHRTSEPIETQNGFYSNVRAFKIDVPTITEEQERSNPKDIPTRKQNSHKNQKEFPRLKTKYPVSDIIFANGNNREKRRGEVFQHYSELYKYQDQYKDQLYIQQTKRIRDKLEKLNFSKDFHLHSSTPISHYQDVDRSLYEKDLDIIEKRDFELTRLKAMRNLRRNQNLKNYKIESFKVYKASVEAVDKNLEKMKIFLEKQKGLLNNLDKDFTEIGAARAEKFYSGFKIKNITDSNSNNETSDTDVATHFSSVGSNGEVPTIKITNEDNPKLLLSSVMEGYNPLITDNEFKIITDGEFESLNPSFKVNRTLNGIDDHKKGNISETDGGGTSNLEDQKLPAALSSSTRRRPGRPTNSSRTTISISKPSTTVISNSSDRRSEKSSNWALNRIMKHYSSPDILKENEIEEDMKIFKKITEKARKTENKVNRI</sequence>
<gene>
    <name evidence="2" type="ORF">WICMUC_003563</name>
</gene>
<comment type="caution">
    <text evidence="2">The sequence shown here is derived from an EMBL/GenBank/DDBJ whole genome shotgun (WGS) entry which is preliminary data.</text>
</comment>
<dbReference type="OrthoDB" id="4082517at2759"/>